<feature type="compositionally biased region" description="Low complexity" evidence="4">
    <location>
        <begin position="39"/>
        <end position="53"/>
    </location>
</feature>
<evidence type="ECO:0000256" key="3">
    <source>
        <dbReference type="PROSITE-ProRule" id="PRU00023"/>
    </source>
</evidence>
<evidence type="ECO:0000256" key="4">
    <source>
        <dbReference type="SAM" id="MobiDB-lite"/>
    </source>
</evidence>
<dbReference type="GeneID" id="7444952"/>
<feature type="region of interest" description="Disordered" evidence="4">
    <location>
        <begin position="1"/>
        <end position="56"/>
    </location>
</feature>
<feature type="region of interest" description="Disordered" evidence="4">
    <location>
        <begin position="255"/>
        <end position="278"/>
    </location>
</feature>
<organism evidence="5 6">
    <name type="scientific">Thalassiosira pseudonana</name>
    <name type="common">Marine diatom</name>
    <name type="synonym">Cyclotella nana</name>
    <dbReference type="NCBI Taxonomy" id="35128"/>
    <lineage>
        <taxon>Eukaryota</taxon>
        <taxon>Sar</taxon>
        <taxon>Stramenopiles</taxon>
        <taxon>Ochrophyta</taxon>
        <taxon>Bacillariophyta</taxon>
        <taxon>Coscinodiscophyceae</taxon>
        <taxon>Thalassiosirophycidae</taxon>
        <taxon>Thalassiosirales</taxon>
        <taxon>Thalassiosiraceae</taxon>
        <taxon>Thalassiosira</taxon>
    </lineage>
</organism>
<dbReference type="eggNOG" id="ENOG502T6M3">
    <property type="taxonomic scope" value="Eukaryota"/>
</dbReference>
<dbReference type="InterPro" id="IPR002110">
    <property type="entry name" value="Ankyrin_rpt"/>
</dbReference>
<feature type="region of interest" description="Disordered" evidence="4">
    <location>
        <begin position="201"/>
        <end position="230"/>
    </location>
</feature>
<feature type="compositionally biased region" description="Low complexity" evidence="4">
    <location>
        <begin position="201"/>
        <end position="221"/>
    </location>
</feature>
<dbReference type="PANTHER" id="PTHR24186">
    <property type="entry name" value="PROTEIN PHOSPHATASE 1 REGULATORY SUBUNIT"/>
    <property type="match status" value="1"/>
</dbReference>
<reference evidence="5 6" key="1">
    <citation type="journal article" date="2004" name="Science">
        <title>The genome of the diatom Thalassiosira pseudonana: ecology, evolution, and metabolism.</title>
        <authorList>
            <person name="Armbrust E.V."/>
            <person name="Berges J.A."/>
            <person name="Bowler C."/>
            <person name="Green B.R."/>
            <person name="Martinez D."/>
            <person name="Putnam N.H."/>
            <person name="Zhou S."/>
            <person name="Allen A.E."/>
            <person name="Apt K.E."/>
            <person name="Bechner M."/>
            <person name="Brzezinski M.A."/>
            <person name="Chaal B.K."/>
            <person name="Chiovitti A."/>
            <person name="Davis A.K."/>
            <person name="Demarest M.S."/>
            <person name="Detter J.C."/>
            <person name="Glavina T."/>
            <person name="Goodstein D."/>
            <person name="Hadi M.Z."/>
            <person name="Hellsten U."/>
            <person name="Hildebrand M."/>
            <person name="Jenkins B.D."/>
            <person name="Jurka J."/>
            <person name="Kapitonov V.V."/>
            <person name="Kroger N."/>
            <person name="Lau W.W."/>
            <person name="Lane T.W."/>
            <person name="Larimer F.W."/>
            <person name="Lippmeier J.C."/>
            <person name="Lucas S."/>
            <person name="Medina M."/>
            <person name="Montsant A."/>
            <person name="Obornik M."/>
            <person name="Parker M.S."/>
            <person name="Palenik B."/>
            <person name="Pazour G.J."/>
            <person name="Richardson P.M."/>
            <person name="Rynearson T.A."/>
            <person name="Saito M.A."/>
            <person name="Schwartz D.C."/>
            <person name="Thamatrakoln K."/>
            <person name="Valentin K."/>
            <person name="Vardi A."/>
            <person name="Wilkerson F.P."/>
            <person name="Rokhsar D.S."/>
        </authorList>
    </citation>
    <scope>NUCLEOTIDE SEQUENCE [LARGE SCALE GENOMIC DNA]</scope>
    <source>
        <strain evidence="5 6">CCMP1335</strain>
    </source>
</reference>
<evidence type="ECO:0000256" key="2">
    <source>
        <dbReference type="ARBA" id="ARBA00023043"/>
    </source>
</evidence>
<reference evidence="5 6" key="2">
    <citation type="journal article" date="2008" name="Nature">
        <title>The Phaeodactylum genome reveals the evolutionary history of diatom genomes.</title>
        <authorList>
            <person name="Bowler C."/>
            <person name="Allen A.E."/>
            <person name="Badger J.H."/>
            <person name="Grimwood J."/>
            <person name="Jabbari K."/>
            <person name="Kuo A."/>
            <person name="Maheswari U."/>
            <person name="Martens C."/>
            <person name="Maumus F."/>
            <person name="Otillar R.P."/>
            <person name="Rayko E."/>
            <person name="Salamov A."/>
            <person name="Vandepoele K."/>
            <person name="Beszteri B."/>
            <person name="Gruber A."/>
            <person name="Heijde M."/>
            <person name="Katinka M."/>
            <person name="Mock T."/>
            <person name="Valentin K."/>
            <person name="Verret F."/>
            <person name="Berges J.A."/>
            <person name="Brownlee C."/>
            <person name="Cadoret J.P."/>
            <person name="Chiovitti A."/>
            <person name="Choi C.J."/>
            <person name="Coesel S."/>
            <person name="De Martino A."/>
            <person name="Detter J.C."/>
            <person name="Durkin C."/>
            <person name="Falciatore A."/>
            <person name="Fournet J."/>
            <person name="Haruta M."/>
            <person name="Huysman M.J."/>
            <person name="Jenkins B.D."/>
            <person name="Jiroutova K."/>
            <person name="Jorgensen R.E."/>
            <person name="Joubert Y."/>
            <person name="Kaplan A."/>
            <person name="Kroger N."/>
            <person name="Kroth P.G."/>
            <person name="La Roche J."/>
            <person name="Lindquist E."/>
            <person name="Lommer M."/>
            <person name="Martin-Jezequel V."/>
            <person name="Lopez P.J."/>
            <person name="Lucas S."/>
            <person name="Mangogna M."/>
            <person name="McGinnis K."/>
            <person name="Medlin L.K."/>
            <person name="Montsant A."/>
            <person name="Oudot-Le Secq M.P."/>
            <person name="Napoli C."/>
            <person name="Obornik M."/>
            <person name="Parker M.S."/>
            <person name="Petit J.L."/>
            <person name="Porcel B.M."/>
            <person name="Poulsen N."/>
            <person name="Robison M."/>
            <person name="Rychlewski L."/>
            <person name="Rynearson T.A."/>
            <person name="Schmutz J."/>
            <person name="Shapiro H."/>
            <person name="Siaut M."/>
            <person name="Stanley M."/>
            <person name="Sussman M.R."/>
            <person name="Taylor A.R."/>
            <person name="Vardi A."/>
            <person name="von Dassow P."/>
            <person name="Vyverman W."/>
            <person name="Willis A."/>
            <person name="Wyrwicz L.S."/>
            <person name="Rokhsar D.S."/>
            <person name="Weissenbach J."/>
            <person name="Armbrust E.V."/>
            <person name="Green B.R."/>
            <person name="Van de Peer Y."/>
            <person name="Grigoriev I.V."/>
        </authorList>
    </citation>
    <scope>NUCLEOTIDE SEQUENCE [LARGE SCALE GENOMIC DNA]</scope>
    <source>
        <strain evidence="5 6">CCMP1335</strain>
    </source>
</reference>
<accession>B8C7J3</accession>
<protein>
    <submittedName>
        <fullName evidence="5">Uncharacterized protein</fullName>
    </submittedName>
</protein>
<dbReference type="KEGG" id="tps:THAPSDRAFT_7796"/>
<dbReference type="AlphaFoldDB" id="B8C7J3"/>
<dbReference type="PANTHER" id="PTHR24186:SF38">
    <property type="entry name" value="ANKYRIN REPEAT FAMILY PROTEIN"/>
    <property type="match status" value="1"/>
</dbReference>
<keyword evidence="2 3" id="KW-0040">ANK repeat</keyword>
<dbReference type="SMART" id="SM00248">
    <property type="entry name" value="ANK"/>
    <property type="match status" value="4"/>
</dbReference>
<dbReference type="SUPFAM" id="SSF48403">
    <property type="entry name" value="Ankyrin repeat"/>
    <property type="match status" value="1"/>
</dbReference>
<feature type="repeat" description="ANK" evidence="3">
    <location>
        <begin position="407"/>
        <end position="429"/>
    </location>
</feature>
<dbReference type="RefSeq" id="XP_002291903.1">
    <property type="nucleotide sequence ID" value="XM_002291867.1"/>
</dbReference>
<dbReference type="Pfam" id="PF12796">
    <property type="entry name" value="Ank_2"/>
    <property type="match status" value="1"/>
</dbReference>
<feature type="compositionally biased region" description="Low complexity" evidence="4">
    <location>
        <begin position="332"/>
        <end position="352"/>
    </location>
</feature>
<proteinExistence type="predicted"/>
<sequence length="805" mass="88945">MAHVSGTVRPHPSSGRRRRRPTLATRYAVVSSPFQRPATMSETSPTTNNSSTESDFDATRVLSSEAAADAPCSSASVPPSAQAFATDADVTAAVAVDSMGSSLPNVMMGDGVNGSSDGGGINNNNNNVNVDQSTTLQSQNPFIAASYPPTFNTSSQSQPTYPSVNAINPMMFHPSVYPSFMQLFSHQQQLLREQQCQYQHLPSQTEQNHHQQQQRPAQGVQADDQPLLSPPSQEVYHQLLQYQAHQMQAMLQLQQQQNTHYHRPSSQYTSTFPPPSTSTYGMPPPPQIHNSNFEPQLSFLYNTETGPLSPYYGLPLHMHPPGSVNPAVAAGSSATNKQSNNSNNQPFPQSQRQPRHNVNQAEEESHHNPYNARRSETLIYLVEENHWVSALARISSHPAETKMVGIQGRTPLHVAADHDAPAFLVQALLHAWPEGAERVGTSHMNPLHITCSSVNASVEIVRVLLQGCRDPVRLTSAKDVDGDTPLHAACRCGAPIDVLMTLLNANPVTVLWRDYENLNPLMRLWVRYFVLFGESAITNVRVQSDVTSGLMEAWEKSVLLFEAMHNVANQGTRARGRRNDIVATAYAQLKEEEEREDAPPPFRPLHSACSLDCPRCVVRFAMVLHSQELLTRNEDGQLPIHIAATTPIFAAHDLRGDSYTFEDAIRDPSRSSCKKKKDTYREQSVIDILLVGCPEAARERDRHGQLPLHVSIMRGKTLDEGVLGLMQAYPDALTTPDTQTNLYPFMLAASVGRRRGDVTTIYELVRSAPELVQLALMEKPTRAARRLARQRALSLDVNPHAQQIS</sequence>
<evidence type="ECO:0000256" key="1">
    <source>
        <dbReference type="ARBA" id="ARBA00022737"/>
    </source>
</evidence>
<dbReference type="EMBL" id="CM000644">
    <property type="protein sequence ID" value="EED90754.1"/>
    <property type="molecule type" value="Genomic_DNA"/>
</dbReference>
<keyword evidence="6" id="KW-1185">Reference proteome</keyword>
<gene>
    <name evidence="5" type="ORF">THAPSDRAFT_7796</name>
</gene>
<dbReference type="InterPro" id="IPR036770">
    <property type="entry name" value="Ankyrin_rpt-contain_sf"/>
</dbReference>
<dbReference type="PROSITE" id="PS50088">
    <property type="entry name" value="ANK_REPEAT"/>
    <property type="match status" value="1"/>
</dbReference>
<keyword evidence="1" id="KW-0677">Repeat</keyword>
<name>B8C7J3_THAPS</name>
<dbReference type="Gene3D" id="1.25.40.20">
    <property type="entry name" value="Ankyrin repeat-containing domain"/>
    <property type="match status" value="1"/>
</dbReference>
<dbReference type="InParanoid" id="B8C7J3"/>
<evidence type="ECO:0000313" key="6">
    <source>
        <dbReference type="Proteomes" id="UP000001449"/>
    </source>
</evidence>
<dbReference type="Proteomes" id="UP000001449">
    <property type="component" value="Chromosome 8"/>
</dbReference>
<dbReference type="HOGENOM" id="CLU_350075_0_0_1"/>
<feature type="region of interest" description="Disordered" evidence="4">
    <location>
        <begin position="323"/>
        <end position="371"/>
    </location>
</feature>
<evidence type="ECO:0000313" key="5">
    <source>
        <dbReference type="EMBL" id="EED90754.1"/>
    </source>
</evidence>
<dbReference type="PaxDb" id="35128-Thaps7796"/>
<dbReference type="PROSITE" id="PS50297">
    <property type="entry name" value="ANK_REP_REGION"/>
    <property type="match status" value="1"/>
</dbReference>